<dbReference type="AlphaFoldDB" id="A0A818ZY35"/>
<organism evidence="6 7">
    <name type="scientific">Adineta steineri</name>
    <dbReference type="NCBI Taxonomy" id="433720"/>
    <lineage>
        <taxon>Eukaryota</taxon>
        <taxon>Metazoa</taxon>
        <taxon>Spiralia</taxon>
        <taxon>Gnathifera</taxon>
        <taxon>Rotifera</taxon>
        <taxon>Eurotatoria</taxon>
        <taxon>Bdelloidea</taxon>
        <taxon>Adinetida</taxon>
        <taxon>Adinetidae</taxon>
        <taxon>Adineta</taxon>
    </lineage>
</organism>
<dbReference type="InterPro" id="IPR006085">
    <property type="entry name" value="XPG_DNA_repair_N"/>
</dbReference>
<protein>
    <recommendedName>
        <fullName evidence="4">XPG N-terminal domain-containing protein</fullName>
    </recommendedName>
</protein>
<dbReference type="EMBL" id="CAJNOG010000173">
    <property type="protein sequence ID" value="CAF1039475.1"/>
    <property type="molecule type" value="Genomic_DNA"/>
</dbReference>
<sequence length="260" mass="30364">MGIKGLEDFVENNLQLLEEFELCNCNVLLDGNSIYHGMYTKHKLTSIFGGEYGEFYSYCRRLFELFQTCRIKAIVVFDGAQTDDRKWETTKKRAKEYVDVLKNISLGTNLCPLLLRQTFISVLDDMQIPYAQALGEADEECVSLANRLDCYLISKDSDYYCYTVDCGYIPFQYLILEPKINEKDFTKPDEDFTKPDEDFRKPDGDFTKPNEDVEMDVSHESTATRNVIIPRQYRSIGIDWYWVVFVLIGIGIGIGWYWYW</sequence>
<dbReference type="SUPFAM" id="SSF88723">
    <property type="entry name" value="PIN domain-like"/>
    <property type="match status" value="1"/>
</dbReference>
<name>A0A818ZY35_9BILA</name>
<keyword evidence="3" id="KW-1133">Transmembrane helix</keyword>
<dbReference type="InterPro" id="IPR029060">
    <property type="entry name" value="PIN-like_dom_sf"/>
</dbReference>
<reference evidence="6" key="1">
    <citation type="submission" date="2021-02" db="EMBL/GenBank/DDBJ databases">
        <authorList>
            <person name="Nowell W R."/>
        </authorList>
    </citation>
    <scope>NUCLEOTIDE SEQUENCE</scope>
</reference>
<comment type="similarity">
    <text evidence="1">Belongs to the asteroid family.</text>
</comment>
<feature type="domain" description="XPG N-terminal" evidence="4">
    <location>
        <begin position="1"/>
        <end position="95"/>
    </location>
</feature>
<dbReference type="EMBL" id="CAJOAZ010001133">
    <property type="protein sequence ID" value="CAF3769598.1"/>
    <property type="molecule type" value="Genomic_DNA"/>
</dbReference>
<feature type="transmembrane region" description="Helical" evidence="3">
    <location>
        <begin position="240"/>
        <end position="259"/>
    </location>
</feature>
<evidence type="ECO:0000256" key="1">
    <source>
        <dbReference type="ARBA" id="ARBA00007398"/>
    </source>
</evidence>
<dbReference type="PANTHER" id="PTHR15665">
    <property type="entry name" value="ASTEROID PROTEIN"/>
    <property type="match status" value="1"/>
</dbReference>
<gene>
    <name evidence="5" type="ORF">JYZ213_LOCUS18055</name>
    <name evidence="6" type="ORF">OXD698_LOCUS16510</name>
</gene>
<evidence type="ECO:0000256" key="3">
    <source>
        <dbReference type="SAM" id="Phobius"/>
    </source>
</evidence>
<dbReference type="Pfam" id="PF00752">
    <property type="entry name" value="XPG_N"/>
    <property type="match status" value="1"/>
</dbReference>
<dbReference type="Gene3D" id="3.40.50.1010">
    <property type="entry name" value="5'-nuclease"/>
    <property type="match status" value="1"/>
</dbReference>
<evidence type="ECO:0000313" key="7">
    <source>
        <dbReference type="Proteomes" id="UP000663844"/>
    </source>
</evidence>
<dbReference type="GO" id="GO:0004518">
    <property type="term" value="F:nuclease activity"/>
    <property type="evidence" value="ECO:0007669"/>
    <property type="project" value="InterPro"/>
</dbReference>
<keyword evidence="3" id="KW-0472">Membrane</keyword>
<comment type="caution">
    <text evidence="6">The sequence shown here is derived from an EMBL/GenBank/DDBJ whole genome shotgun (WGS) entry which is preliminary data.</text>
</comment>
<feature type="region of interest" description="Disordered" evidence="2">
    <location>
        <begin position="186"/>
        <end position="205"/>
    </location>
</feature>
<proteinExistence type="inferred from homology"/>
<evidence type="ECO:0000313" key="6">
    <source>
        <dbReference type="EMBL" id="CAF3769598.1"/>
    </source>
</evidence>
<dbReference type="PANTHER" id="PTHR15665:SF1">
    <property type="entry name" value="PROTEIN ASTEROID HOMOLOG 1"/>
    <property type="match status" value="1"/>
</dbReference>
<dbReference type="Proteomes" id="UP000663844">
    <property type="component" value="Unassembled WGS sequence"/>
</dbReference>
<evidence type="ECO:0000259" key="4">
    <source>
        <dbReference type="Pfam" id="PF00752"/>
    </source>
</evidence>
<dbReference type="InterPro" id="IPR026832">
    <property type="entry name" value="Asteroid"/>
</dbReference>
<dbReference type="Proteomes" id="UP000663845">
    <property type="component" value="Unassembled WGS sequence"/>
</dbReference>
<keyword evidence="3" id="KW-0812">Transmembrane</keyword>
<evidence type="ECO:0000256" key="2">
    <source>
        <dbReference type="SAM" id="MobiDB-lite"/>
    </source>
</evidence>
<evidence type="ECO:0000313" key="5">
    <source>
        <dbReference type="EMBL" id="CAF1039475.1"/>
    </source>
</evidence>
<accession>A0A818ZY35</accession>